<dbReference type="InterPro" id="IPR000352">
    <property type="entry name" value="Pep_chain_release_fac_I"/>
</dbReference>
<dbReference type="Proteomes" id="UP000807716">
    <property type="component" value="Unassembled WGS sequence"/>
</dbReference>
<accession>A0A9P6QL23</accession>
<keyword evidence="3" id="KW-1185">Reference proteome</keyword>
<dbReference type="OrthoDB" id="270639at2759"/>
<dbReference type="PROSITE" id="PS00745">
    <property type="entry name" value="RF_PROK_I"/>
    <property type="match status" value="1"/>
</dbReference>
<dbReference type="GO" id="GO:0070126">
    <property type="term" value="P:mitochondrial translational termination"/>
    <property type="evidence" value="ECO:0007669"/>
    <property type="project" value="TreeGrafter"/>
</dbReference>
<dbReference type="Pfam" id="PF00472">
    <property type="entry name" value="RF-1"/>
    <property type="match status" value="1"/>
</dbReference>
<name>A0A9P6QL23_9FUNG</name>
<evidence type="ECO:0000313" key="2">
    <source>
        <dbReference type="EMBL" id="KAG0268762.1"/>
    </source>
</evidence>
<feature type="domain" description="Prokaryotic-type class I peptide chain release factors" evidence="1">
    <location>
        <begin position="136"/>
        <end position="152"/>
    </location>
</feature>
<dbReference type="EMBL" id="JAAAJB010000042">
    <property type="protein sequence ID" value="KAG0268762.1"/>
    <property type="molecule type" value="Genomic_DNA"/>
</dbReference>
<dbReference type="SUPFAM" id="SSF110916">
    <property type="entry name" value="Peptidyl-tRNA hydrolase domain-like"/>
    <property type="match status" value="1"/>
</dbReference>
<dbReference type="GO" id="GO:0016150">
    <property type="term" value="F:translation release factor activity, codon nonspecific"/>
    <property type="evidence" value="ECO:0007669"/>
    <property type="project" value="TreeGrafter"/>
</dbReference>
<sequence length="232" mass="25858">MQAFRIQRGLSFASKAPGALRTHRHTLAWTTRFYRTVHSEALPQPHHGSCLPSFTTLRSLSTVGSCRSFTTGSLTVAARARSPATEEAVPDIYSIDPDFLDDNGMNQQERAKIEKWAAGFTKDQIPKGLLTINFVRASGPGGQNVNKVNTKVDMRFNIDEAVWLPPFVREQLKVKEASKINKNGELTLQSDAKRTQMANLEDCMGKLHDLIMKTAELPNLPDPESLARLERL</sequence>
<dbReference type="GO" id="GO:0004045">
    <property type="term" value="F:peptidyl-tRNA hydrolase activity"/>
    <property type="evidence" value="ECO:0007669"/>
    <property type="project" value="TreeGrafter"/>
</dbReference>
<proteinExistence type="predicted"/>
<organism evidence="2 3">
    <name type="scientific">Actinomortierella ambigua</name>
    <dbReference type="NCBI Taxonomy" id="1343610"/>
    <lineage>
        <taxon>Eukaryota</taxon>
        <taxon>Fungi</taxon>
        <taxon>Fungi incertae sedis</taxon>
        <taxon>Mucoromycota</taxon>
        <taxon>Mortierellomycotina</taxon>
        <taxon>Mortierellomycetes</taxon>
        <taxon>Mortierellales</taxon>
        <taxon>Mortierellaceae</taxon>
        <taxon>Actinomortierella</taxon>
    </lineage>
</organism>
<dbReference type="AlphaFoldDB" id="A0A9P6QL23"/>
<dbReference type="InterPro" id="IPR052104">
    <property type="entry name" value="Mito_Release_Factor_mL62"/>
</dbReference>
<evidence type="ECO:0000313" key="3">
    <source>
        <dbReference type="Proteomes" id="UP000807716"/>
    </source>
</evidence>
<dbReference type="PANTHER" id="PTHR11075:SF54">
    <property type="entry name" value="LARGE RIBOSOMAL SUBUNIT PROTEIN ML62"/>
    <property type="match status" value="1"/>
</dbReference>
<protein>
    <recommendedName>
        <fullName evidence="1">Prokaryotic-type class I peptide chain release factors domain-containing protein</fullName>
    </recommendedName>
</protein>
<reference evidence="2" key="1">
    <citation type="journal article" date="2020" name="Fungal Divers.">
        <title>Resolving the Mortierellaceae phylogeny through synthesis of multi-gene phylogenetics and phylogenomics.</title>
        <authorList>
            <person name="Vandepol N."/>
            <person name="Liber J."/>
            <person name="Desiro A."/>
            <person name="Na H."/>
            <person name="Kennedy M."/>
            <person name="Barry K."/>
            <person name="Grigoriev I.V."/>
            <person name="Miller A.N."/>
            <person name="O'Donnell K."/>
            <person name="Stajich J.E."/>
            <person name="Bonito G."/>
        </authorList>
    </citation>
    <scope>NUCLEOTIDE SEQUENCE</scope>
    <source>
        <strain evidence="2">BC1065</strain>
    </source>
</reference>
<gene>
    <name evidence="2" type="ORF">DFQ27_005842</name>
</gene>
<comment type="caution">
    <text evidence="2">The sequence shown here is derived from an EMBL/GenBank/DDBJ whole genome shotgun (WGS) entry which is preliminary data.</text>
</comment>
<dbReference type="GO" id="GO:0005762">
    <property type="term" value="C:mitochondrial large ribosomal subunit"/>
    <property type="evidence" value="ECO:0007669"/>
    <property type="project" value="TreeGrafter"/>
</dbReference>
<dbReference type="PANTHER" id="PTHR11075">
    <property type="entry name" value="PEPTIDE CHAIN RELEASE FACTOR"/>
    <property type="match status" value="1"/>
</dbReference>
<dbReference type="Gene3D" id="3.30.160.20">
    <property type="match status" value="1"/>
</dbReference>
<evidence type="ECO:0000259" key="1">
    <source>
        <dbReference type="PROSITE" id="PS00745"/>
    </source>
</evidence>